<proteinExistence type="predicted"/>
<sequence length="294" mass="32769">MSERLYLIDGHALAYRTYFALTGSGFQGTSRSGEPTAAVFGFTSVLLRLIEKESPDYLAVSFDVGKTFRDEMFPEYKATREKMPDDLRPQIERIQEVVDAFNIPVFVKEGYEADDVLGSLSRIATKQKVHVVIVTGDRDLLQLVNEDVSVSLPGQSLADAKLYSPSDVAQKFGVTPDQFVDYKSMVGDKSDNIPGVAGVGDKTARRLLQQYLNLENIYSNLDKIEPRFQKKLAANKENAFLSKKLAAIVTDLELDFDLGACSAPAHGNFDIKKVEQLFRDLDFRTHLKKVAMLA</sequence>
<dbReference type="Pfam" id="PF02739">
    <property type="entry name" value="5_3_exonuc_N"/>
    <property type="match status" value="1"/>
</dbReference>
<evidence type="ECO:0000256" key="2">
    <source>
        <dbReference type="ARBA" id="ARBA00022801"/>
    </source>
</evidence>
<keyword evidence="2" id="KW-0378">Hydrolase</keyword>
<dbReference type="InterPro" id="IPR029060">
    <property type="entry name" value="PIN-like_dom_sf"/>
</dbReference>
<gene>
    <name evidence="6" type="ORF">METZ01_LOCUS331788</name>
</gene>
<dbReference type="CDD" id="cd09898">
    <property type="entry name" value="H3TH_53EXO"/>
    <property type="match status" value="1"/>
</dbReference>
<dbReference type="InterPro" id="IPR020046">
    <property type="entry name" value="5-3_exonucl_a-hlix_arch_N"/>
</dbReference>
<dbReference type="Gene3D" id="1.10.150.20">
    <property type="entry name" value="5' to 3' exonuclease, C-terminal subdomain"/>
    <property type="match status" value="1"/>
</dbReference>
<keyword evidence="3" id="KW-0269">Exonuclease</keyword>
<accession>A0A382Q005</accession>
<dbReference type="FunFam" id="3.40.50.1010:FF:000001">
    <property type="entry name" value="DNA polymerase I"/>
    <property type="match status" value="1"/>
</dbReference>
<dbReference type="SUPFAM" id="SSF88723">
    <property type="entry name" value="PIN domain-like"/>
    <property type="match status" value="1"/>
</dbReference>
<dbReference type="FunFam" id="1.10.150.20:FF:000003">
    <property type="entry name" value="DNA polymerase I"/>
    <property type="match status" value="1"/>
</dbReference>
<evidence type="ECO:0000256" key="4">
    <source>
        <dbReference type="ARBA" id="ARBA00023125"/>
    </source>
</evidence>
<dbReference type="SMART" id="SM00279">
    <property type="entry name" value="HhH2"/>
    <property type="match status" value="1"/>
</dbReference>
<feature type="non-terminal residue" evidence="6">
    <location>
        <position position="294"/>
    </location>
</feature>
<dbReference type="GO" id="GO:0003677">
    <property type="term" value="F:DNA binding"/>
    <property type="evidence" value="ECO:0007669"/>
    <property type="project" value="UniProtKB-KW"/>
</dbReference>
<keyword evidence="1" id="KW-0540">Nuclease</keyword>
<dbReference type="CDD" id="cd09859">
    <property type="entry name" value="PIN_53EXO"/>
    <property type="match status" value="1"/>
</dbReference>
<dbReference type="Gene3D" id="3.40.50.1010">
    <property type="entry name" value="5'-nuclease"/>
    <property type="match status" value="1"/>
</dbReference>
<protein>
    <recommendedName>
        <fullName evidence="5">5'-3' exonuclease domain-containing protein</fullName>
    </recommendedName>
</protein>
<dbReference type="SUPFAM" id="SSF47807">
    <property type="entry name" value="5' to 3' exonuclease, C-terminal subdomain"/>
    <property type="match status" value="1"/>
</dbReference>
<dbReference type="GO" id="GO:0017108">
    <property type="term" value="F:5'-flap endonuclease activity"/>
    <property type="evidence" value="ECO:0007669"/>
    <property type="project" value="InterPro"/>
</dbReference>
<dbReference type="GO" id="GO:0033567">
    <property type="term" value="P:DNA replication, Okazaki fragment processing"/>
    <property type="evidence" value="ECO:0007669"/>
    <property type="project" value="InterPro"/>
</dbReference>
<reference evidence="6" key="1">
    <citation type="submission" date="2018-05" db="EMBL/GenBank/DDBJ databases">
        <authorList>
            <person name="Lanie J.A."/>
            <person name="Ng W.-L."/>
            <person name="Kazmierczak K.M."/>
            <person name="Andrzejewski T.M."/>
            <person name="Davidsen T.M."/>
            <person name="Wayne K.J."/>
            <person name="Tettelin H."/>
            <person name="Glass J.I."/>
            <person name="Rusch D."/>
            <person name="Podicherti R."/>
            <person name="Tsui H.-C.T."/>
            <person name="Winkler M.E."/>
        </authorList>
    </citation>
    <scope>NUCLEOTIDE SEQUENCE</scope>
</reference>
<name>A0A382Q005_9ZZZZ</name>
<dbReference type="InterPro" id="IPR038969">
    <property type="entry name" value="FEN"/>
</dbReference>
<evidence type="ECO:0000256" key="1">
    <source>
        <dbReference type="ARBA" id="ARBA00022722"/>
    </source>
</evidence>
<dbReference type="InterPro" id="IPR036279">
    <property type="entry name" value="5-3_exonuclease_C_sf"/>
</dbReference>
<dbReference type="PANTHER" id="PTHR42646">
    <property type="entry name" value="FLAP ENDONUCLEASE XNI"/>
    <property type="match status" value="1"/>
</dbReference>
<evidence type="ECO:0000259" key="5">
    <source>
        <dbReference type="SMART" id="SM00475"/>
    </source>
</evidence>
<evidence type="ECO:0000313" key="6">
    <source>
        <dbReference type="EMBL" id="SVC78934.1"/>
    </source>
</evidence>
<organism evidence="6">
    <name type="scientific">marine metagenome</name>
    <dbReference type="NCBI Taxonomy" id="408172"/>
    <lineage>
        <taxon>unclassified sequences</taxon>
        <taxon>metagenomes</taxon>
        <taxon>ecological metagenomes</taxon>
    </lineage>
</organism>
<feature type="domain" description="5'-3' exonuclease" evidence="5">
    <location>
        <begin position="3"/>
        <end position="264"/>
    </location>
</feature>
<dbReference type="InterPro" id="IPR002421">
    <property type="entry name" value="5-3_exonuclease"/>
</dbReference>
<keyword evidence="4" id="KW-0238">DNA-binding</keyword>
<dbReference type="InterPro" id="IPR020045">
    <property type="entry name" value="DNA_polI_H3TH"/>
</dbReference>
<dbReference type="AlphaFoldDB" id="A0A382Q005"/>
<dbReference type="Pfam" id="PF01367">
    <property type="entry name" value="5_3_exonuc"/>
    <property type="match status" value="1"/>
</dbReference>
<dbReference type="PANTHER" id="PTHR42646:SF2">
    <property type="entry name" value="5'-3' EXONUCLEASE FAMILY PROTEIN"/>
    <property type="match status" value="1"/>
</dbReference>
<dbReference type="SMART" id="SM00475">
    <property type="entry name" value="53EXOc"/>
    <property type="match status" value="1"/>
</dbReference>
<dbReference type="GO" id="GO:0008409">
    <property type="term" value="F:5'-3' exonuclease activity"/>
    <property type="evidence" value="ECO:0007669"/>
    <property type="project" value="InterPro"/>
</dbReference>
<dbReference type="InterPro" id="IPR008918">
    <property type="entry name" value="HhH2"/>
</dbReference>
<evidence type="ECO:0000256" key="3">
    <source>
        <dbReference type="ARBA" id="ARBA00022839"/>
    </source>
</evidence>
<dbReference type="EMBL" id="UINC01111027">
    <property type="protein sequence ID" value="SVC78934.1"/>
    <property type="molecule type" value="Genomic_DNA"/>
</dbReference>